<name>A0AAD6HG60_9EURO</name>
<dbReference type="GO" id="GO:0005524">
    <property type="term" value="F:ATP binding"/>
    <property type="evidence" value="ECO:0007669"/>
    <property type="project" value="InterPro"/>
</dbReference>
<dbReference type="InterPro" id="IPR042121">
    <property type="entry name" value="MutL_C_regsub"/>
</dbReference>
<keyword evidence="5" id="KW-1185">Reference proteome</keyword>
<dbReference type="InterPro" id="IPR037198">
    <property type="entry name" value="MutL_C_sf"/>
</dbReference>
<dbReference type="SMART" id="SM00853">
    <property type="entry name" value="MutL_C"/>
    <property type="match status" value="1"/>
</dbReference>
<dbReference type="SUPFAM" id="SSF118116">
    <property type="entry name" value="DNA mismatch repair protein MutL"/>
    <property type="match status" value="2"/>
</dbReference>
<gene>
    <name evidence="4" type="ORF">N7493_009261</name>
</gene>
<proteinExistence type="inferred from homology"/>
<feature type="region of interest" description="Disordered" evidence="2">
    <location>
        <begin position="815"/>
        <end position="835"/>
    </location>
</feature>
<evidence type="ECO:0000259" key="3">
    <source>
        <dbReference type="SMART" id="SM00853"/>
    </source>
</evidence>
<feature type="region of interest" description="Disordered" evidence="2">
    <location>
        <begin position="403"/>
        <end position="446"/>
    </location>
</feature>
<feature type="region of interest" description="Disordered" evidence="2">
    <location>
        <begin position="325"/>
        <end position="346"/>
    </location>
</feature>
<reference evidence="4" key="1">
    <citation type="journal article" date="2023" name="IMA Fungus">
        <title>Comparative genomic study of the Penicillium genus elucidates a diverse pangenome and 15 lateral gene transfer events.</title>
        <authorList>
            <person name="Petersen C."/>
            <person name="Sorensen T."/>
            <person name="Nielsen M.R."/>
            <person name="Sondergaard T.E."/>
            <person name="Sorensen J.L."/>
            <person name="Fitzpatrick D.A."/>
            <person name="Frisvad J.C."/>
            <person name="Nielsen K.L."/>
        </authorList>
    </citation>
    <scope>NUCLEOTIDE SEQUENCE</scope>
    <source>
        <strain evidence="4">IBT 17514</strain>
    </source>
</reference>
<dbReference type="Proteomes" id="UP001215712">
    <property type="component" value="Unassembled WGS sequence"/>
</dbReference>
<organism evidence="4 5">
    <name type="scientific">Penicillium malachiteum</name>
    <dbReference type="NCBI Taxonomy" id="1324776"/>
    <lineage>
        <taxon>Eukaryota</taxon>
        <taxon>Fungi</taxon>
        <taxon>Dikarya</taxon>
        <taxon>Ascomycota</taxon>
        <taxon>Pezizomycotina</taxon>
        <taxon>Eurotiomycetes</taxon>
        <taxon>Eurotiomycetidae</taxon>
        <taxon>Eurotiales</taxon>
        <taxon>Aspergillaceae</taxon>
        <taxon>Penicillium</taxon>
    </lineage>
</organism>
<accession>A0AAD6HG60</accession>
<dbReference type="AlphaFoldDB" id="A0AAD6HG60"/>
<protein>
    <recommendedName>
        <fullName evidence="3">MutL C-terminal dimerisation domain-containing protein</fullName>
    </recommendedName>
</protein>
<dbReference type="PANTHER" id="PTHR10073:SF47">
    <property type="entry name" value="DNA MISMATCH REPAIR PROTEIN MLH3"/>
    <property type="match status" value="1"/>
</dbReference>
<dbReference type="GO" id="GO:0140664">
    <property type="term" value="F:ATP-dependent DNA damage sensor activity"/>
    <property type="evidence" value="ECO:0007669"/>
    <property type="project" value="InterPro"/>
</dbReference>
<dbReference type="GO" id="GO:0032300">
    <property type="term" value="C:mismatch repair complex"/>
    <property type="evidence" value="ECO:0007669"/>
    <property type="project" value="InterPro"/>
</dbReference>
<dbReference type="Gene3D" id="3.30.1540.20">
    <property type="entry name" value="MutL, C-terminal domain, dimerisation subdomain"/>
    <property type="match status" value="2"/>
</dbReference>
<evidence type="ECO:0000313" key="4">
    <source>
        <dbReference type="EMBL" id="KAJ5712793.1"/>
    </source>
</evidence>
<evidence type="ECO:0000256" key="2">
    <source>
        <dbReference type="SAM" id="MobiDB-lite"/>
    </source>
</evidence>
<sequence>MSSTKAAIQALPSDVAAKIKSSTSITNLNGVILELLKNALDAGAKTVHISVDFKRGGCIVEDDGTGIRQTEFESTGGIGKAHHTSKFGKPGNYGHRGLFLYSLAALSLLTVTSRHIQYTTTNSIIFHHSRPVARLIPAPVHQNLRYSEHGTCVTVNDLFGNMPVRVKSRALAFQKPEELDREWDNLRHLIVSLLLANSQLLKLVISDIGKSKRFSIRLDSPSLGFPSQPSGNVDLPRIGAILAQFGLIRSRNMDSWHVISAKIPDLQISAAISTIPSPSKKLQFISLGREPALSRNGSNILFSEINRLISSSDFGLSGLTSRSTSATCESPIVGPSEAPSSVSGKSWAKGVNRWPMFYVRIDTSAALPFDEDADDNIFPNSEKSIQRIVEVLEAMITEFLKQQKLRPRSATRRGRSLNRAQEAMSAGQSRSESASSRQRPLRVDAEESFTNSLKLPSFQRPHAATTSQNLQNWSRLKTAKGLGDHVSSGRATVDAPRVRLSPFFARKTDSSIPDEHATILPSNISCTQPIVADQPQLQPSQGELEVDDSQIDRMIPWFDRRTGKKHMINARTGQTVQPTPTGLQRSGLPILAKTKSTSNQNSWVENLLREWDNPTFARTEMPLSRFDVEANFLDARTSHTITHCSGALAGALASTQVAMFKGKLQRQSLAAATIIAQVDQKFILVKLNAENVQTAGYPEAVLVLIDQHAADERCRIEQLFDEMFVPSNSSHEAEVRTLEIDPITFKISSTEAGLFQKYSSFFKDWGIQYNVQDTSGSEATVSVDTLPALIAERCRLDPHLPIEILRREIWTHEEGDRKPIGPGKLSNKNDPNDPRSLFVEAMGEDPTPHAWLQKMSGCPQGIFDLLNSRACRGAIMFNDPLSLDDCKTLVSRLAKCAFPFQCAHGRPSMIPILDLRPEPRDHGSDDLDASVMAFDGSGDDSELDFIQAFQKRYVHS</sequence>
<dbReference type="InterPro" id="IPR038973">
    <property type="entry name" value="MutL/Mlh/Pms-like"/>
</dbReference>
<dbReference type="Pfam" id="PF13589">
    <property type="entry name" value="HATPase_c_3"/>
    <property type="match status" value="1"/>
</dbReference>
<dbReference type="InterPro" id="IPR036890">
    <property type="entry name" value="HATPase_C_sf"/>
</dbReference>
<feature type="compositionally biased region" description="Basic residues" evidence="2">
    <location>
        <begin position="403"/>
        <end position="416"/>
    </location>
</feature>
<dbReference type="PANTHER" id="PTHR10073">
    <property type="entry name" value="DNA MISMATCH REPAIR PROTEIN MLH, PMS, MUTL"/>
    <property type="match status" value="1"/>
</dbReference>
<feature type="compositionally biased region" description="Low complexity" evidence="2">
    <location>
        <begin position="425"/>
        <end position="438"/>
    </location>
</feature>
<dbReference type="Gene3D" id="3.30.565.10">
    <property type="entry name" value="Histidine kinase-like ATPase, C-terminal domain"/>
    <property type="match status" value="1"/>
</dbReference>
<dbReference type="SUPFAM" id="SSF55874">
    <property type="entry name" value="ATPase domain of HSP90 chaperone/DNA topoisomerase II/histidine kinase"/>
    <property type="match status" value="1"/>
</dbReference>
<dbReference type="EMBL" id="JAQJAN010000013">
    <property type="protein sequence ID" value="KAJ5712793.1"/>
    <property type="molecule type" value="Genomic_DNA"/>
</dbReference>
<reference evidence="4" key="2">
    <citation type="submission" date="2023-01" db="EMBL/GenBank/DDBJ databases">
        <authorList>
            <person name="Petersen C."/>
        </authorList>
    </citation>
    <scope>NUCLEOTIDE SEQUENCE</scope>
    <source>
        <strain evidence="4">IBT 17514</strain>
    </source>
</reference>
<dbReference type="GO" id="GO:0016887">
    <property type="term" value="F:ATP hydrolysis activity"/>
    <property type="evidence" value="ECO:0007669"/>
    <property type="project" value="InterPro"/>
</dbReference>
<feature type="domain" description="MutL C-terminal dimerisation" evidence="3">
    <location>
        <begin position="674"/>
        <end position="881"/>
    </location>
</feature>
<dbReference type="InterPro" id="IPR042120">
    <property type="entry name" value="MutL_C_dimsub"/>
</dbReference>
<dbReference type="Pfam" id="PF08676">
    <property type="entry name" value="MutL_C"/>
    <property type="match status" value="1"/>
</dbReference>
<dbReference type="InterPro" id="IPR014790">
    <property type="entry name" value="MutL_C"/>
</dbReference>
<comment type="caution">
    <text evidence="4">The sequence shown here is derived from an EMBL/GenBank/DDBJ whole genome shotgun (WGS) entry which is preliminary data.</text>
</comment>
<comment type="similarity">
    <text evidence="1">Belongs to the DNA mismatch repair MutL/HexB family.</text>
</comment>
<evidence type="ECO:0000256" key="1">
    <source>
        <dbReference type="ARBA" id="ARBA00006082"/>
    </source>
</evidence>
<evidence type="ECO:0000313" key="5">
    <source>
        <dbReference type="Proteomes" id="UP001215712"/>
    </source>
</evidence>
<dbReference type="Gene3D" id="3.30.1370.100">
    <property type="entry name" value="MutL, C-terminal domain, regulatory subdomain"/>
    <property type="match status" value="2"/>
</dbReference>
<dbReference type="GO" id="GO:0006298">
    <property type="term" value="P:mismatch repair"/>
    <property type="evidence" value="ECO:0007669"/>
    <property type="project" value="InterPro"/>
</dbReference>